<evidence type="ECO:0000313" key="3">
    <source>
        <dbReference type="EMBL" id="RMO28542.1"/>
    </source>
</evidence>
<dbReference type="Proteomes" id="UP000276886">
    <property type="component" value="Unassembled WGS sequence"/>
</dbReference>
<dbReference type="EMBL" id="RBPQ01000114">
    <property type="protein sequence ID" value="RMO28542.1"/>
    <property type="molecule type" value="Genomic_DNA"/>
</dbReference>
<proteinExistence type="predicted"/>
<feature type="transmembrane region" description="Helical" evidence="2">
    <location>
        <begin position="171"/>
        <end position="192"/>
    </location>
</feature>
<protein>
    <recommendedName>
        <fullName evidence="5">NAD-specific glutamate dehydrogenase</fullName>
    </recommendedName>
</protein>
<dbReference type="AlphaFoldDB" id="A0A3M3U5W0"/>
<organism evidence="3 4">
    <name type="scientific">Pseudomonas syringae pv. pisi</name>
    <dbReference type="NCBI Taxonomy" id="59510"/>
    <lineage>
        <taxon>Bacteria</taxon>
        <taxon>Pseudomonadati</taxon>
        <taxon>Pseudomonadota</taxon>
        <taxon>Gammaproteobacteria</taxon>
        <taxon>Pseudomonadales</taxon>
        <taxon>Pseudomonadaceae</taxon>
        <taxon>Pseudomonas</taxon>
        <taxon>Pseudomonas syringae</taxon>
    </lineage>
</organism>
<name>A0A3M3U5W0_PSESJ</name>
<evidence type="ECO:0000313" key="4">
    <source>
        <dbReference type="Proteomes" id="UP000276886"/>
    </source>
</evidence>
<sequence length="1026" mass="114158">MPWTRCLARMTGAAQNAFKVNTPATLEPSAQRMTTTSLRPGRLMPAEEMPSSKPGTGCNAGKGPRPTAIGVLLMECGAVRIGTAINEKTPRRARRSRRRYYTVKGLVDLAVTVLEFLARTTPAQLVAAQFLVVANRLGCNGNRRFATLFVEQRLLDARCRRVFELHATGQLFGVLTQACFFFLWIFAANLNMREHTDGVALDRIQQFLEQREGLALVFLLRVLLSVAAQVDTVTQVVHGRQVIFPQVVQHAQEDLLLEGAQGFGAGLVFLLVVRHQQLRHDFFAQAVFVQVVVFVEPLLDRQLHCEVGIERRFQAGNIPLLRQGLWRNMLDDQVVEHFLAEVGNGLANVLGGQQRVTHVINHFTLFVGHVIEFKQLLADVEVATFHLALRFFDGVGHHAVLDSLTGLHAQRLHEVLHPVRGKDAHQAVFERQVETAGAGVALTAGTTAQLVVDTARFVTLGSDDMQAARFDHLLMALLPVSLDLRDLLGSRVFQVGNLDFPVAAQQDVGTTTGHVGGDGQRARTTGLRNDFRFLFVELGVQNLVLDAFLVEQAGHVLGRFDGRRTDQHRTVFRDAGLDVGDDGSVLLFRRQVDQVVEVLTRQRLVRRDDHDGQVVDLVEFERFGVGRTGHAGQLVVQTEVVLERGRCQGLAFSLDVQTFLGFDGLVQTFGQTTARHGTAGVFVDQQDLTVRNDVFDVAIEQLVRTQTGIDVGQQAQVMRRVEALAFSQQADFGEHFFDELVTGFVQLDLTGFLVNGEMTRLGDFAFHFLDMLLELGDQAIDFGVQLGAVFSLTGDDQRRTRFVDQNRVDFVDHGKIEFTLELVVHAERHVVAQVIETVFVVGAVRDIGSVGGAFFFWRLEWSDDAYGQAEEFVQRTHPVGIAAREVVVHGNDVNALAGQCVEVDSQRTDQGFTFTGAHFRDLTFVQGHAADQLNVEVAHAHDALARFTSDSKGFRKQLIEGLAFGYAGLELFGLGAQLLVRKGHHLLFEGIDDLYRLEHAFYFTLVLASKKFFQQRRKHIDRIFHT</sequence>
<accession>A0A3M3U5W0</accession>
<keyword evidence="2" id="KW-0472">Membrane</keyword>
<comment type="caution">
    <text evidence="3">The sequence shown here is derived from an EMBL/GenBank/DDBJ whole genome shotgun (WGS) entry which is preliminary data.</text>
</comment>
<gene>
    <name evidence="3" type="ORF">ALQ44_05743</name>
</gene>
<reference evidence="3 4" key="1">
    <citation type="submission" date="2018-08" db="EMBL/GenBank/DDBJ databases">
        <title>Recombination of ecologically and evolutionarily significant loci maintains genetic cohesion in the Pseudomonas syringae species complex.</title>
        <authorList>
            <person name="Dillon M."/>
            <person name="Thakur S."/>
            <person name="Almeida R.N.D."/>
            <person name="Weir B.S."/>
            <person name="Guttman D.S."/>
        </authorList>
    </citation>
    <scope>NUCLEOTIDE SEQUENCE [LARGE SCALE GENOMIC DNA]</scope>
    <source>
        <strain evidence="3 4">ICMP 2788</strain>
    </source>
</reference>
<evidence type="ECO:0000256" key="1">
    <source>
        <dbReference type="SAM" id="MobiDB-lite"/>
    </source>
</evidence>
<evidence type="ECO:0008006" key="5">
    <source>
        <dbReference type="Google" id="ProtNLM"/>
    </source>
</evidence>
<keyword evidence="2" id="KW-1133">Transmembrane helix</keyword>
<feature type="region of interest" description="Disordered" evidence="1">
    <location>
        <begin position="42"/>
        <end position="61"/>
    </location>
</feature>
<keyword evidence="2" id="KW-0812">Transmembrane</keyword>
<evidence type="ECO:0000256" key="2">
    <source>
        <dbReference type="SAM" id="Phobius"/>
    </source>
</evidence>